<sequence>MLAYSYVRYPRWSPVLLTELNFGLPSSHRMLLSRNRPPSPYRCRQRSSSQRDGSVSSSTLGAIKLRYTLSVLPPQPLRPPRGLLLAPVSSIKCSIRCASAVSVRLRDWGALKKRLRTPRSSTSARYVSQQLEK</sequence>
<protein>
    <submittedName>
        <fullName evidence="2">Uncharacterized protein</fullName>
    </submittedName>
</protein>
<evidence type="ECO:0000313" key="2">
    <source>
        <dbReference type="EMBL" id="EMC96501.1"/>
    </source>
</evidence>
<dbReference type="KEGG" id="bcom:BAUCODRAFT_477544"/>
<dbReference type="HOGENOM" id="CLU_1906369_0_0_1"/>
<dbReference type="GeneID" id="19114729"/>
<evidence type="ECO:0000256" key="1">
    <source>
        <dbReference type="SAM" id="MobiDB-lite"/>
    </source>
</evidence>
<dbReference type="RefSeq" id="XP_007676546.1">
    <property type="nucleotide sequence ID" value="XM_007678356.1"/>
</dbReference>
<proteinExistence type="predicted"/>
<name>M2MIM8_BAUPA</name>
<keyword evidence="3" id="KW-1185">Reference proteome</keyword>
<evidence type="ECO:0000313" key="3">
    <source>
        <dbReference type="Proteomes" id="UP000011761"/>
    </source>
</evidence>
<dbReference type="AlphaFoldDB" id="M2MIM8"/>
<gene>
    <name evidence="2" type="ORF">BAUCODRAFT_477544</name>
</gene>
<organism evidence="2 3">
    <name type="scientific">Baudoinia panamericana (strain UAMH 10762)</name>
    <name type="common">Angels' share fungus</name>
    <name type="synonym">Baudoinia compniacensis (strain UAMH 10762)</name>
    <dbReference type="NCBI Taxonomy" id="717646"/>
    <lineage>
        <taxon>Eukaryota</taxon>
        <taxon>Fungi</taxon>
        <taxon>Dikarya</taxon>
        <taxon>Ascomycota</taxon>
        <taxon>Pezizomycotina</taxon>
        <taxon>Dothideomycetes</taxon>
        <taxon>Dothideomycetidae</taxon>
        <taxon>Mycosphaerellales</taxon>
        <taxon>Teratosphaeriaceae</taxon>
        <taxon>Baudoinia</taxon>
    </lineage>
</organism>
<reference evidence="2 3" key="1">
    <citation type="journal article" date="2012" name="PLoS Pathog.">
        <title>Diverse lifestyles and strategies of plant pathogenesis encoded in the genomes of eighteen Dothideomycetes fungi.</title>
        <authorList>
            <person name="Ohm R.A."/>
            <person name="Feau N."/>
            <person name="Henrissat B."/>
            <person name="Schoch C.L."/>
            <person name="Horwitz B.A."/>
            <person name="Barry K.W."/>
            <person name="Condon B.J."/>
            <person name="Copeland A.C."/>
            <person name="Dhillon B."/>
            <person name="Glaser F."/>
            <person name="Hesse C.N."/>
            <person name="Kosti I."/>
            <person name="LaButti K."/>
            <person name="Lindquist E.A."/>
            <person name="Lucas S."/>
            <person name="Salamov A.A."/>
            <person name="Bradshaw R.E."/>
            <person name="Ciuffetti L."/>
            <person name="Hamelin R.C."/>
            <person name="Kema G.H.J."/>
            <person name="Lawrence C."/>
            <person name="Scott J.A."/>
            <person name="Spatafora J.W."/>
            <person name="Turgeon B.G."/>
            <person name="de Wit P.J.G.M."/>
            <person name="Zhong S."/>
            <person name="Goodwin S.B."/>
            <person name="Grigoriev I.V."/>
        </authorList>
    </citation>
    <scope>NUCLEOTIDE SEQUENCE [LARGE SCALE GENOMIC DNA]</scope>
    <source>
        <strain evidence="2 3">UAMH 10762</strain>
    </source>
</reference>
<accession>M2MIM8</accession>
<dbReference type="Proteomes" id="UP000011761">
    <property type="component" value="Unassembled WGS sequence"/>
</dbReference>
<feature type="compositionally biased region" description="Low complexity" evidence="1">
    <location>
        <begin position="46"/>
        <end position="58"/>
    </location>
</feature>
<feature type="region of interest" description="Disordered" evidence="1">
    <location>
        <begin position="34"/>
        <end position="58"/>
    </location>
</feature>
<dbReference type="EMBL" id="KB445555">
    <property type="protein sequence ID" value="EMC96501.1"/>
    <property type="molecule type" value="Genomic_DNA"/>
</dbReference>